<dbReference type="WBParaSite" id="ACRNAN_scaffold3009.g25209.t1">
    <property type="protein sequence ID" value="ACRNAN_scaffold3009.g25209.t1"/>
    <property type="gene ID" value="ACRNAN_scaffold3009.g25209"/>
</dbReference>
<dbReference type="Proteomes" id="UP000887540">
    <property type="component" value="Unplaced"/>
</dbReference>
<proteinExistence type="predicted"/>
<evidence type="ECO:0000313" key="1">
    <source>
        <dbReference type="Proteomes" id="UP000887540"/>
    </source>
</evidence>
<keyword evidence="1" id="KW-1185">Reference proteome</keyword>
<organism evidence="1 2">
    <name type="scientific">Acrobeloides nanus</name>
    <dbReference type="NCBI Taxonomy" id="290746"/>
    <lineage>
        <taxon>Eukaryota</taxon>
        <taxon>Metazoa</taxon>
        <taxon>Ecdysozoa</taxon>
        <taxon>Nematoda</taxon>
        <taxon>Chromadorea</taxon>
        <taxon>Rhabditida</taxon>
        <taxon>Tylenchina</taxon>
        <taxon>Cephalobomorpha</taxon>
        <taxon>Cephaloboidea</taxon>
        <taxon>Cephalobidae</taxon>
        <taxon>Acrobeloides</taxon>
    </lineage>
</organism>
<name>A0A914DMR9_9BILA</name>
<accession>A0A914DMR9</accession>
<reference evidence="2" key="1">
    <citation type="submission" date="2022-11" db="UniProtKB">
        <authorList>
            <consortium name="WormBaseParasite"/>
        </authorList>
    </citation>
    <scope>IDENTIFICATION</scope>
</reference>
<evidence type="ECO:0000313" key="2">
    <source>
        <dbReference type="WBParaSite" id="ACRNAN_scaffold3009.g25209.t1"/>
    </source>
</evidence>
<sequence length="73" mass="8534">MLFKLFTKSQELCNIMQADLENDTEEFVTKTNLKLEFMLTAAKREYRNLKITGTTLAQSKFFSKLENKYSKNG</sequence>
<protein>
    <submittedName>
        <fullName evidence="2">Uncharacterized protein</fullName>
    </submittedName>
</protein>
<dbReference type="AlphaFoldDB" id="A0A914DMR9"/>